<sequence>MEEDFYDSLEEDSFCECQSQLSDSDHSEHVTPEPQKNPESNNVLPIFKRETSKTTDTDIRKKRFRTNRKIIIRDTLPVRDKKQNKTYLNLFYTKIKYPVVGGGDVLKFTTGSDTTRANYDPSSRVNSAVSKCDAEEFFTDKECSSDEESFYEKFIAEDEIKSKISCPKKTNLSSTSGTISNFLSVSEQCLSKTRMNIPNNKKRTLSRSSSIPSKSTASGVDEYNHKLQLLRKRQYYGQKASIRNRAIMEEAQMIKNFKEKLKV</sequence>
<feature type="region of interest" description="Disordered" evidence="1">
    <location>
        <begin position="199"/>
        <end position="219"/>
    </location>
</feature>
<keyword evidence="3" id="KW-1185">Reference proteome</keyword>
<feature type="region of interest" description="Disordered" evidence="1">
    <location>
        <begin position="18"/>
        <end position="57"/>
    </location>
</feature>
<dbReference type="EMBL" id="JARQZJ010000061">
    <property type="protein sequence ID" value="KAK9879208.1"/>
    <property type="molecule type" value="Genomic_DNA"/>
</dbReference>
<accession>A0AAW1UDK7</accession>
<protein>
    <submittedName>
        <fullName evidence="2">Uncharacterized protein</fullName>
    </submittedName>
</protein>
<feature type="compositionally biased region" description="Polar residues" evidence="1">
    <location>
        <begin position="206"/>
        <end position="218"/>
    </location>
</feature>
<name>A0AAW1UDK7_9CUCU</name>
<gene>
    <name evidence="2" type="ORF">WA026_004056</name>
</gene>
<dbReference type="AlphaFoldDB" id="A0AAW1UDK7"/>
<organism evidence="2 3">
    <name type="scientific">Henosepilachna vigintioctopunctata</name>
    <dbReference type="NCBI Taxonomy" id="420089"/>
    <lineage>
        <taxon>Eukaryota</taxon>
        <taxon>Metazoa</taxon>
        <taxon>Ecdysozoa</taxon>
        <taxon>Arthropoda</taxon>
        <taxon>Hexapoda</taxon>
        <taxon>Insecta</taxon>
        <taxon>Pterygota</taxon>
        <taxon>Neoptera</taxon>
        <taxon>Endopterygota</taxon>
        <taxon>Coleoptera</taxon>
        <taxon>Polyphaga</taxon>
        <taxon>Cucujiformia</taxon>
        <taxon>Coccinelloidea</taxon>
        <taxon>Coccinellidae</taxon>
        <taxon>Epilachninae</taxon>
        <taxon>Epilachnini</taxon>
        <taxon>Henosepilachna</taxon>
    </lineage>
</organism>
<proteinExistence type="predicted"/>
<evidence type="ECO:0000313" key="2">
    <source>
        <dbReference type="EMBL" id="KAK9879208.1"/>
    </source>
</evidence>
<feature type="compositionally biased region" description="Basic and acidic residues" evidence="1">
    <location>
        <begin position="47"/>
        <end position="57"/>
    </location>
</feature>
<comment type="caution">
    <text evidence="2">The sequence shown here is derived from an EMBL/GenBank/DDBJ whole genome shotgun (WGS) entry which is preliminary data.</text>
</comment>
<dbReference type="Proteomes" id="UP001431783">
    <property type="component" value="Unassembled WGS sequence"/>
</dbReference>
<evidence type="ECO:0000256" key="1">
    <source>
        <dbReference type="SAM" id="MobiDB-lite"/>
    </source>
</evidence>
<reference evidence="2 3" key="1">
    <citation type="submission" date="2023-03" db="EMBL/GenBank/DDBJ databases">
        <title>Genome insight into feeding habits of ladybird beetles.</title>
        <authorList>
            <person name="Li H.-S."/>
            <person name="Huang Y.-H."/>
            <person name="Pang H."/>
        </authorList>
    </citation>
    <scope>NUCLEOTIDE SEQUENCE [LARGE SCALE GENOMIC DNA]</scope>
    <source>
        <strain evidence="2">SYSU_2023b</strain>
        <tissue evidence="2">Whole body</tissue>
    </source>
</reference>
<evidence type="ECO:0000313" key="3">
    <source>
        <dbReference type="Proteomes" id="UP001431783"/>
    </source>
</evidence>